<feature type="compositionally biased region" description="Low complexity" evidence="1">
    <location>
        <begin position="83"/>
        <end position="120"/>
    </location>
</feature>
<reference evidence="2" key="1">
    <citation type="submission" date="2023-06" db="EMBL/GenBank/DDBJ databases">
        <title>Genome-scale phylogeny and comparative genomics of the fungal order Sordariales.</title>
        <authorList>
            <consortium name="Lawrence Berkeley National Laboratory"/>
            <person name="Hensen N."/>
            <person name="Bonometti L."/>
            <person name="Westerberg I."/>
            <person name="Brannstrom I.O."/>
            <person name="Guillou S."/>
            <person name="Cros-Aarteil S."/>
            <person name="Calhoun S."/>
            <person name="Haridas S."/>
            <person name="Kuo A."/>
            <person name="Mondo S."/>
            <person name="Pangilinan J."/>
            <person name="Riley R."/>
            <person name="LaButti K."/>
            <person name="Andreopoulos B."/>
            <person name="Lipzen A."/>
            <person name="Chen C."/>
            <person name="Yanf M."/>
            <person name="Daum C."/>
            <person name="Ng V."/>
            <person name="Clum A."/>
            <person name="Steindorff A."/>
            <person name="Ohm R."/>
            <person name="Martin F."/>
            <person name="Silar P."/>
            <person name="Natvig D."/>
            <person name="Lalanne C."/>
            <person name="Gautier V."/>
            <person name="Ament-velasquez S.L."/>
            <person name="Kruys A."/>
            <person name="Hutchinson M.I."/>
            <person name="Powell A.J."/>
            <person name="Barry K."/>
            <person name="Miller A.N."/>
            <person name="Grigoriev I.V."/>
            <person name="Debuchy R."/>
            <person name="Gladieux P."/>
            <person name="Thoren M.H."/>
            <person name="Johannesson H."/>
        </authorList>
    </citation>
    <scope>NUCLEOTIDE SEQUENCE</scope>
    <source>
        <strain evidence="2">SMH3391-2</strain>
    </source>
</reference>
<dbReference type="AlphaFoldDB" id="A0AA39XJR3"/>
<comment type="caution">
    <text evidence="2">The sequence shown here is derived from an EMBL/GenBank/DDBJ whole genome shotgun (WGS) entry which is preliminary data.</text>
</comment>
<proteinExistence type="predicted"/>
<feature type="compositionally biased region" description="Pro residues" evidence="1">
    <location>
        <begin position="121"/>
        <end position="131"/>
    </location>
</feature>
<keyword evidence="3" id="KW-1185">Reference proteome</keyword>
<evidence type="ECO:0000313" key="3">
    <source>
        <dbReference type="Proteomes" id="UP001174934"/>
    </source>
</evidence>
<evidence type="ECO:0000256" key="1">
    <source>
        <dbReference type="SAM" id="MobiDB-lite"/>
    </source>
</evidence>
<name>A0AA39XJR3_9PEZI</name>
<feature type="region of interest" description="Disordered" evidence="1">
    <location>
        <begin position="1"/>
        <end position="45"/>
    </location>
</feature>
<feature type="compositionally biased region" description="Polar residues" evidence="1">
    <location>
        <begin position="31"/>
        <end position="41"/>
    </location>
</feature>
<dbReference type="EMBL" id="JAULSR010000001">
    <property type="protein sequence ID" value="KAK0635279.1"/>
    <property type="molecule type" value="Genomic_DNA"/>
</dbReference>
<evidence type="ECO:0000313" key="2">
    <source>
        <dbReference type="EMBL" id="KAK0635279.1"/>
    </source>
</evidence>
<feature type="region of interest" description="Disordered" evidence="1">
    <location>
        <begin position="80"/>
        <end position="144"/>
    </location>
</feature>
<sequence>MDLKSKPPIRRKPVAAPGPTVDNHATDVAPNATTSQLPPRSTTHDLIYNDDPLPYEEVAQQRPSLSIRYTAPALPPRPTLVATFSPSPQPSTSFTSFSQLPSSLSTSRSTPNLRAALDLPLPTPTPTPPNPRTTDHPPLEIRPSRDPRLRLLAHPPPRSFSILRHSPPLIIYRGPTTSGQVGSCLKGKYHLRGCQFPPLVHPGGALFEKAALFDSRGSHLLKTALRIRDRAADCGPTEAWRRSRNVVDLRPWGDAKGFDVGGGRGGRWAEGEGCGKDACMAIALLQGVVDWKGNPANAFALLCGLTWENGPTAWENICLTAAVPPA</sequence>
<accession>A0AA39XJR3</accession>
<gene>
    <name evidence="2" type="ORF">B0T17DRAFT_502834</name>
</gene>
<dbReference type="Proteomes" id="UP001174934">
    <property type="component" value="Unassembled WGS sequence"/>
</dbReference>
<protein>
    <submittedName>
        <fullName evidence="2">Uncharacterized protein</fullName>
    </submittedName>
</protein>
<feature type="compositionally biased region" description="Basic and acidic residues" evidence="1">
    <location>
        <begin position="133"/>
        <end position="144"/>
    </location>
</feature>
<organism evidence="2 3">
    <name type="scientific">Bombardia bombarda</name>
    <dbReference type="NCBI Taxonomy" id="252184"/>
    <lineage>
        <taxon>Eukaryota</taxon>
        <taxon>Fungi</taxon>
        <taxon>Dikarya</taxon>
        <taxon>Ascomycota</taxon>
        <taxon>Pezizomycotina</taxon>
        <taxon>Sordariomycetes</taxon>
        <taxon>Sordariomycetidae</taxon>
        <taxon>Sordariales</taxon>
        <taxon>Lasiosphaeriaceae</taxon>
        <taxon>Bombardia</taxon>
    </lineage>
</organism>